<keyword evidence="13" id="KW-1185">Reference proteome</keyword>
<evidence type="ECO:0000256" key="7">
    <source>
        <dbReference type="ARBA" id="ARBA00029447"/>
    </source>
</evidence>
<dbReference type="SMART" id="SM00304">
    <property type="entry name" value="HAMP"/>
    <property type="match status" value="1"/>
</dbReference>
<evidence type="ECO:0000256" key="3">
    <source>
        <dbReference type="ARBA" id="ARBA00022692"/>
    </source>
</evidence>
<dbReference type="PANTHER" id="PTHR32089:SF112">
    <property type="entry name" value="LYSOZYME-LIKE PROTEIN-RELATED"/>
    <property type="match status" value="1"/>
</dbReference>
<evidence type="ECO:0000259" key="11">
    <source>
        <dbReference type="PROSITE" id="PS50885"/>
    </source>
</evidence>
<evidence type="ECO:0000256" key="4">
    <source>
        <dbReference type="ARBA" id="ARBA00022989"/>
    </source>
</evidence>
<comment type="similarity">
    <text evidence="7">Belongs to the methyl-accepting chemotaxis (MCP) protein family.</text>
</comment>
<gene>
    <name evidence="12" type="ORF">A6K76_00810</name>
</gene>
<sequence>MIRTKMNFILFNVIIMMMAVIAVYNYNESKNNLIESVENKMYSDLKLGDAYINAQFPGDWQIIDGELHKGELNVVGDTAIVDNIRELTNGNLASIFQDRTRISTNIIGDGERALNTEVSEEVAKVVIDEKTRYIGTATVVGEEAIAVYEPILDKNDNVIGIWSTAVPVAPYLNILNEGLWIEIGINILLAFLAIVAISTYVEYGLSRPLKKLAQNANDLANLNLNGRILEIEGKDEMAELANSFKKVQLQLKETIQLVSESADQVATSSVTLSESSAQTSDASSQIAISMNDLAEGTTDQSDQIDVLLNEVNHTIEEVESCLKIAEQALVNATASTDIARQGEAAISEAIRHLSTVTQTVSYATDSIQKLGKRSEEIGGIITVITGIADQTNLLALNAAIEAARAGDQGKGFAVVASEVRKLAEQSRDASGQITELINDIQAETSVTVRTMESNLLAVEEQVQIINKGGEALEKIVTRVAETEDNVHQMKSAFEHVHTSSENVQVALKTITHIIENTAAATEQVAATTEEQHTTVEELHLSSEALSHVATTLQKEVGKFQL</sequence>
<dbReference type="SUPFAM" id="SSF58104">
    <property type="entry name" value="Methyl-accepting chemotaxis protein (MCP) signaling domain"/>
    <property type="match status" value="1"/>
</dbReference>
<evidence type="ECO:0000256" key="2">
    <source>
        <dbReference type="ARBA" id="ARBA00022475"/>
    </source>
</evidence>
<dbReference type="EMBL" id="MATO01000012">
    <property type="protein sequence ID" value="OCS93113.1"/>
    <property type="molecule type" value="Genomic_DNA"/>
</dbReference>
<name>A0A1C0Z133_9BACL</name>
<dbReference type="AlphaFoldDB" id="A0A1C0Z133"/>
<dbReference type="InterPro" id="IPR033463">
    <property type="entry name" value="sCache_3"/>
</dbReference>
<dbReference type="InterPro" id="IPR004089">
    <property type="entry name" value="MCPsignal_dom"/>
</dbReference>
<dbReference type="PANTHER" id="PTHR32089">
    <property type="entry name" value="METHYL-ACCEPTING CHEMOTAXIS PROTEIN MCPB"/>
    <property type="match status" value="1"/>
</dbReference>
<dbReference type="Proteomes" id="UP000093482">
    <property type="component" value="Unassembled WGS sequence"/>
</dbReference>
<dbReference type="GO" id="GO:0005886">
    <property type="term" value="C:plasma membrane"/>
    <property type="evidence" value="ECO:0007669"/>
    <property type="project" value="UniProtKB-SubCell"/>
</dbReference>
<keyword evidence="6 8" id="KW-0807">Transducer</keyword>
<dbReference type="SMART" id="SM00283">
    <property type="entry name" value="MA"/>
    <property type="match status" value="1"/>
</dbReference>
<feature type="domain" description="Methyl-accepting transducer" evidence="10">
    <location>
        <begin position="275"/>
        <end position="511"/>
    </location>
</feature>
<evidence type="ECO:0000256" key="5">
    <source>
        <dbReference type="ARBA" id="ARBA00023136"/>
    </source>
</evidence>
<dbReference type="Gene3D" id="1.10.287.950">
    <property type="entry name" value="Methyl-accepting chemotaxis protein"/>
    <property type="match status" value="1"/>
</dbReference>
<feature type="transmembrane region" description="Helical" evidence="9">
    <location>
        <begin position="7"/>
        <end position="26"/>
    </location>
</feature>
<keyword evidence="2" id="KW-1003">Cell membrane</keyword>
<dbReference type="GO" id="GO:0007165">
    <property type="term" value="P:signal transduction"/>
    <property type="evidence" value="ECO:0007669"/>
    <property type="project" value="UniProtKB-KW"/>
</dbReference>
<comment type="caution">
    <text evidence="12">The sequence shown here is derived from an EMBL/GenBank/DDBJ whole genome shotgun (WGS) entry which is preliminary data.</text>
</comment>
<keyword evidence="5 9" id="KW-0472">Membrane</keyword>
<comment type="subcellular location">
    <subcellularLocation>
        <location evidence="1">Cell membrane</location>
        <topology evidence="1">Multi-pass membrane protein</topology>
    </subcellularLocation>
</comment>
<dbReference type="PROSITE" id="PS50885">
    <property type="entry name" value="HAMP"/>
    <property type="match status" value="1"/>
</dbReference>
<evidence type="ECO:0000256" key="8">
    <source>
        <dbReference type="PROSITE-ProRule" id="PRU00284"/>
    </source>
</evidence>
<protein>
    <submittedName>
        <fullName evidence="12">Chemotaxis protein</fullName>
    </submittedName>
</protein>
<dbReference type="InterPro" id="IPR003660">
    <property type="entry name" value="HAMP_dom"/>
</dbReference>
<accession>A0A1C0Z133</accession>
<dbReference type="Pfam" id="PF17202">
    <property type="entry name" value="sCache_3_3"/>
    <property type="match status" value="1"/>
</dbReference>
<keyword evidence="4 9" id="KW-1133">Transmembrane helix</keyword>
<evidence type="ECO:0000256" key="9">
    <source>
        <dbReference type="SAM" id="Phobius"/>
    </source>
</evidence>
<organism evidence="12 13">
    <name type="scientific">Caryophanon latum</name>
    <dbReference type="NCBI Taxonomy" id="33977"/>
    <lineage>
        <taxon>Bacteria</taxon>
        <taxon>Bacillati</taxon>
        <taxon>Bacillota</taxon>
        <taxon>Bacilli</taxon>
        <taxon>Bacillales</taxon>
        <taxon>Caryophanaceae</taxon>
        <taxon>Caryophanon</taxon>
    </lineage>
</organism>
<reference evidence="12 13" key="1">
    <citation type="submission" date="2016-07" db="EMBL/GenBank/DDBJ databases">
        <title>Caryophanon latum genome sequencing.</title>
        <authorList>
            <person name="Verma A."/>
            <person name="Pal Y."/>
            <person name="Krishnamurthi S."/>
        </authorList>
    </citation>
    <scope>NUCLEOTIDE SEQUENCE [LARGE SCALE GENOMIC DNA]</scope>
    <source>
        <strain evidence="12 13">DSM 14151</strain>
    </source>
</reference>
<evidence type="ECO:0000259" key="10">
    <source>
        <dbReference type="PROSITE" id="PS50111"/>
    </source>
</evidence>
<dbReference type="InterPro" id="IPR029151">
    <property type="entry name" value="Sensor-like_sf"/>
</dbReference>
<proteinExistence type="inferred from homology"/>
<evidence type="ECO:0000256" key="6">
    <source>
        <dbReference type="ARBA" id="ARBA00023224"/>
    </source>
</evidence>
<dbReference type="OrthoDB" id="9814363at2"/>
<keyword evidence="3 9" id="KW-0812">Transmembrane</keyword>
<evidence type="ECO:0000313" key="12">
    <source>
        <dbReference type="EMBL" id="OCS93113.1"/>
    </source>
</evidence>
<evidence type="ECO:0000256" key="1">
    <source>
        <dbReference type="ARBA" id="ARBA00004651"/>
    </source>
</evidence>
<dbReference type="Pfam" id="PF00672">
    <property type="entry name" value="HAMP"/>
    <property type="match status" value="1"/>
</dbReference>
<feature type="domain" description="HAMP" evidence="11">
    <location>
        <begin position="203"/>
        <end position="256"/>
    </location>
</feature>
<dbReference type="CDD" id="cd06225">
    <property type="entry name" value="HAMP"/>
    <property type="match status" value="1"/>
</dbReference>
<dbReference type="PROSITE" id="PS50111">
    <property type="entry name" value="CHEMOTAXIS_TRANSDUC_2"/>
    <property type="match status" value="1"/>
</dbReference>
<dbReference type="SUPFAM" id="SSF103190">
    <property type="entry name" value="Sensory domain-like"/>
    <property type="match status" value="1"/>
</dbReference>
<evidence type="ECO:0000313" key="13">
    <source>
        <dbReference type="Proteomes" id="UP000093482"/>
    </source>
</evidence>
<dbReference type="CDD" id="cd11386">
    <property type="entry name" value="MCP_signal"/>
    <property type="match status" value="1"/>
</dbReference>
<dbReference type="Pfam" id="PF00015">
    <property type="entry name" value="MCPsignal"/>
    <property type="match status" value="1"/>
</dbReference>